<dbReference type="AlphaFoldDB" id="H0UQE8"/>
<proteinExistence type="predicted"/>
<name>H0UQE8_9BACT</name>
<dbReference type="HOGENOM" id="CLU_782879_0_0_0"/>
<dbReference type="RefSeq" id="WP_006583196.1">
    <property type="nucleotide sequence ID" value="NZ_CM001377.1"/>
</dbReference>
<reference evidence="1 2" key="1">
    <citation type="submission" date="2011-10" db="EMBL/GenBank/DDBJ databases">
        <title>The Noncontiguous Finished genome of Thermanaerovibrio velox DSM 12556.</title>
        <authorList>
            <consortium name="US DOE Joint Genome Institute (JGI-PGF)"/>
            <person name="Lucas S."/>
            <person name="Copeland A."/>
            <person name="Lapidus A."/>
            <person name="Glavina del Rio T."/>
            <person name="Dalin E."/>
            <person name="Tice H."/>
            <person name="Bruce D."/>
            <person name="Goodwin L."/>
            <person name="Pitluck S."/>
            <person name="Peters L."/>
            <person name="Mikhailova N."/>
            <person name="Teshima H."/>
            <person name="Kyrpides N."/>
            <person name="Mavromatis K."/>
            <person name="Ivanova N."/>
            <person name="Markowitz V."/>
            <person name="Cheng J.-F."/>
            <person name="Hugenholtz P."/>
            <person name="Woyke T."/>
            <person name="Wu D."/>
            <person name="Spring S."/>
            <person name="Brambilla E.-M."/>
            <person name="Klenk H.-P."/>
            <person name="Eisen J.A."/>
        </authorList>
    </citation>
    <scope>NUCLEOTIDE SEQUENCE [LARGE SCALE GENOMIC DNA]</scope>
    <source>
        <strain evidence="1 2">DSM 12556</strain>
    </source>
</reference>
<dbReference type="STRING" id="926567.TheveDRAFT_0541"/>
<dbReference type="eggNOG" id="COG1503">
    <property type="taxonomic scope" value="Bacteria"/>
</dbReference>
<accession>H0UQE8</accession>
<evidence type="ECO:0000313" key="2">
    <source>
        <dbReference type="Proteomes" id="UP000005730"/>
    </source>
</evidence>
<dbReference type="EMBL" id="CM001377">
    <property type="protein sequence ID" value="EHM09702.1"/>
    <property type="molecule type" value="Genomic_DNA"/>
</dbReference>
<organism evidence="1 2">
    <name type="scientific">Thermanaerovibrio velox DSM 12556</name>
    <dbReference type="NCBI Taxonomy" id="926567"/>
    <lineage>
        <taxon>Bacteria</taxon>
        <taxon>Thermotogati</taxon>
        <taxon>Synergistota</taxon>
        <taxon>Synergistia</taxon>
        <taxon>Synergistales</taxon>
        <taxon>Synergistaceae</taxon>
        <taxon>Thermanaerovibrio</taxon>
    </lineage>
</organism>
<dbReference type="OrthoDB" id="4636at2"/>
<dbReference type="Proteomes" id="UP000005730">
    <property type="component" value="Chromosome"/>
</dbReference>
<sequence length="358" mass="40282">MTEIVLKILEDFDGEDRVLSLYMSFQGMSAKQASIELKNRSRGVDREFQQGLSMGLDELCDRFGAFKDLRAPRGVALFAAPGGRFSVLELPNPVQGEYVMDAPAVLPALKVLSPLRDVWLVLLRRGDARIFRFGNRLSEVDRLSEELIRPVKDAGFRGGEERRIERRSETSLGRFLKDLKWRIKELDMEFPCREVWLAASEELLHEALGTLREMGLPVHPMKPKGDDDPHRLEEDLREAMEKRFFQESEELVERILEGPSRSALGLRQVIDGVNRRDLMKLVIEDLEGIRGVRCGSCGALGIDEVQCPLCGGAMGEEEDLLEALSRRALRGGARVVVLGRPSALREHEGIGGLLRNPR</sequence>
<keyword evidence="2" id="KW-1185">Reference proteome</keyword>
<evidence type="ECO:0008006" key="3">
    <source>
        <dbReference type="Google" id="ProtNLM"/>
    </source>
</evidence>
<gene>
    <name evidence="1" type="ORF">TheveDRAFT_0541</name>
</gene>
<protein>
    <recommendedName>
        <fullName evidence="3">eRF1 domain-containing protein</fullName>
    </recommendedName>
</protein>
<evidence type="ECO:0000313" key="1">
    <source>
        <dbReference type="EMBL" id="EHM09702.1"/>
    </source>
</evidence>